<sequence>MYPANNFEITYTKDPPSLIDNPQTPRRTSKRLSKYERTMILALRTTMIANGSAPLINVDPTRFHAWQIAEDEMRQRKLPFLIHRYLSDGTCEIYHAEDLNNESWHRYG</sequence>
<keyword evidence="1" id="KW-0240">DNA-directed RNA polymerase</keyword>
<dbReference type="Pfam" id="PF01192">
    <property type="entry name" value="RNA_pol_Rpb6"/>
    <property type="match status" value="1"/>
</dbReference>
<dbReference type="Gene3D" id="3.90.940.10">
    <property type="match status" value="1"/>
</dbReference>
<protein>
    <submittedName>
        <fullName evidence="4">Uncharacterized protein</fullName>
    </submittedName>
</protein>
<dbReference type="Proteomes" id="UP001235939">
    <property type="component" value="Chromosome 20"/>
</dbReference>
<evidence type="ECO:0000313" key="5">
    <source>
        <dbReference type="Proteomes" id="UP001235939"/>
    </source>
</evidence>
<dbReference type="SUPFAM" id="SSF63562">
    <property type="entry name" value="RPB6/omega subunit-like"/>
    <property type="match status" value="1"/>
</dbReference>
<feature type="region of interest" description="Disordered" evidence="3">
    <location>
        <begin position="1"/>
        <end position="31"/>
    </location>
</feature>
<organism evidence="4 5">
    <name type="scientific">Cordylochernes scorpioides</name>
    <dbReference type="NCBI Taxonomy" id="51811"/>
    <lineage>
        <taxon>Eukaryota</taxon>
        <taxon>Metazoa</taxon>
        <taxon>Ecdysozoa</taxon>
        <taxon>Arthropoda</taxon>
        <taxon>Chelicerata</taxon>
        <taxon>Arachnida</taxon>
        <taxon>Pseudoscorpiones</taxon>
        <taxon>Cheliferoidea</taxon>
        <taxon>Chernetidae</taxon>
        <taxon>Cordylochernes</taxon>
    </lineage>
</organism>
<dbReference type="InterPro" id="IPR036161">
    <property type="entry name" value="RPB6/omega-like_sf"/>
</dbReference>
<proteinExistence type="predicted"/>
<name>A0ABY6LK58_9ARAC</name>
<evidence type="ECO:0000313" key="4">
    <source>
        <dbReference type="EMBL" id="UYV81234.1"/>
    </source>
</evidence>
<dbReference type="PANTHER" id="PTHR47227">
    <property type="entry name" value="DNA-DIRECTED RNA POLYMERASE SUBUNIT K"/>
    <property type="match status" value="1"/>
</dbReference>
<keyword evidence="2" id="KW-0804">Transcription</keyword>
<dbReference type="InterPro" id="IPR006110">
    <property type="entry name" value="Pol_omega/Rpo6/RPB6"/>
</dbReference>
<dbReference type="EMBL" id="CP092882">
    <property type="protein sequence ID" value="UYV81234.1"/>
    <property type="molecule type" value="Genomic_DNA"/>
</dbReference>
<keyword evidence="5" id="KW-1185">Reference proteome</keyword>
<dbReference type="PANTHER" id="PTHR47227:SF5">
    <property type="entry name" value="DNA-DIRECTED RNA POLYMERASES I, II, AND III SUBUNIT RPABC2"/>
    <property type="match status" value="1"/>
</dbReference>
<accession>A0ABY6LK58</accession>
<reference evidence="4 5" key="1">
    <citation type="submission" date="2022-01" db="EMBL/GenBank/DDBJ databases">
        <title>A chromosomal length assembly of Cordylochernes scorpioides.</title>
        <authorList>
            <person name="Zeh D."/>
            <person name="Zeh J."/>
        </authorList>
    </citation>
    <scope>NUCLEOTIDE SEQUENCE [LARGE SCALE GENOMIC DNA]</scope>
    <source>
        <strain evidence="4">IN4F17</strain>
        <tissue evidence="4">Whole Body</tissue>
    </source>
</reference>
<evidence type="ECO:0000256" key="2">
    <source>
        <dbReference type="ARBA" id="ARBA00023163"/>
    </source>
</evidence>
<gene>
    <name evidence="4" type="ORF">LAZ67_20000418</name>
</gene>
<evidence type="ECO:0000256" key="3">
    <source>
        <dbReference type="SAM" id="MobiDB-lite"/>
    </source>
</evidence>
<evidence type="ECO:0000256" key="1">
    <source>
        <dbReference type="ARBA" id="ARBA00022478"/>
    </source>
</evidence>